<accession>A0A1W6ZYT2</accession>
<evidence type="ECO:0008006" key="3">
    <source>
        <dbReference type="Google" id="ProtNLM"/>
    </source>
</evidence>
<keyword evidence="2" id="KW-1185">Reference proteome</keyword>
<dbReference type="AlphaFoldDB" id="A0A1W6ZYT2"/>
<dbReference type="STRING" id="1235591.CAK95_27685"/>
<sequence>MRGAETRVRQVCYPDIERTNIAPERAVYHCALKDRTSFAMIIQTAPAGQKRLAIMMSQHTALCQQFAQVFGNAQFESLDPLDLMIYVISNHDAGWLEFDRNPAIDPATSLPYNLVETPPEYITVTSRLSPDFNQRHHSYSGLISSMHSWGLYNGRYGLSKMVLLDKIAEQDRPLADKMLNGELDRQARLKRELERDPSTAAWLDGRKLFQNYKQLQFIDTLALYFNRIHPSERAEQVFENVPMSANEDVSVSIRPVDAGIYALSPFPFATDNSEFAYAGRRIAPDLGNTEGGWPAALKRTPTEWERFRLVPA</sequence>
<gene>
    <name evidence="1" type="ORF">CAK95_27685</name>
</gene>
<evidence type="ECO:0000313" key="2">
    <source>
        <dbReference type="Proteomes" id="UP000194137"/>
    </source>
</evidence>
<evidence type="ECO:0000313" key="1">
    <source>
        <dbReference type="EMBL" id="ARQ02470.1"/>
    </source>
</evidence>
<organism evidence="1 2">
    <name type="scientific">Pseudorhodoplanes sinuspersici</name>
    <dbReference type="NCBI Taxonomy" id="1235591"/>
    <lineage>
        <taxon>Bacteria</taxon>
        <taxon>Pseudomonadati</taxon>
        <taxon>Pseudomonadota</taxon>
        <taxon>Alphaproteobacteria</taxon>
        <taxon>Hyphomicrobiales</taxon>
        <taxon>Pseudorhodoplanes</taxon>
    </lineage>
</organism>
<dbReference type="EMBL" id="CP021112">
    <property type="protein sequence ID" value="ARQ02470.1"/>
    <property type="molecule type" value="Genomic_DNA"/>
</dbReference>
<dbReference type="KEGG" id="psin:CAK95_27685"/>
<reference evidence="1 2" key="1">
    <citation type="submission" date="2017-05" db="EMBL/GenBank/DDBJ databases">
        <title>Full genome sequence of Pseudorhodoplanes sinuspersici.</title>
        <authorList>
            <person name="Dastgheib S.M.M."/>
            <person name="Shavandi M."/>
            <person name="Tirandaz H."/>
        </authorList>
    </citation>
    <scope>NUCLEOTIDE SEQUENCE [LARGE SCALE GENOMIC DNA]</scope>
    <source>
        <strain evidence="1 2">RIPI110</strain>
    </source>
</reference>
<dbReference type="Proteomes" id="UP000194137">
    <property type="component" value="Chromosome"/>
</dbReference>
<name>A0A1W6ZYT2_9HYPH</name>
<proteinExistence type="predicted"/>
<dbReference type="Pfam" id="PF13030">
    <property type="entry name" value="DUF3891"/>
    <property type="match status" value="1"/>
</dbReference>
<dbReference type="InterPro" id="IPR024992">
    <property type="entry name" value="DUF3891"/>
</dbReference>
<protein>
    <recommendedName>
        <fullName evidence="3">DUF3891 domain-containing protein</fullName>
    </recommendedName>
</protein>